<feature type="region of interest" description="Disordered" evidence="5">
    <location>
        <begin position="524"/>
        <end position="641"/>
    </location>
</feature>
<dbReference type="InterPro" id="IPR001965">
    <property type="entry name" value="Znf_PHD"/>
</dbReference>
<reference evidence="7" key="1">
    <citation type="submission" date="2017-08" db="EMBL/GenBank/DDBJ databases">
        <authorList>
            <person name="Polle J.E."/>
            <person name="Barry K."/>
            <person name="Cushman J."/>
            <person name="Schmutz J."/>
            <person name="Tran D."/>
            <person name="Hathwaick L.T."/>
            <person name="Yim W.C."/>
            <person name="Jenkins J."/>
            <person name="Mckie-Krisberg Z.M."/>
            <person name="Prochnik S."/>
            <person name="Lindquist E."/>
            <person name="Dockter R.B."/>
            <person name="Adam C."/>
            <person name="Molina H."/>
            <person name="Bunkerborg J."/>
            <person name="Jin E."/>
            <person name="Buchheim M."/>
            <person name="Magnuson J."/>
        </authorList>
    </citation>
    <scope>NUCLEOTIDE SEQUENCE</scope>
    <source>
        <strain evidence="7">CCAP 19/18</strain>
    </source>
</reference>
<evidence type="ECO:0000259" key="6">
    <source>
        <dbReference type="PROSITE" id="PS50016"/>
    </source>
</evidence>
<evidence type="ECO:0000256" key="4">
    <source>
        <dbReference type="PROSITE-ProRule" id="PRU00146"/>
    </source>
</evidence>
<feature type="compositionally biased region" description="Low complexity" evidence="5">
    <location>
        <begin position="377"/>
        <end position="389"/>
    </location>
</feature>
<sequence>EGLCACGKLITGPNCLSFKERASAHMTFPEPTSQPIPSLHPSGLLLFSPPVMGANPSMACVARCQALQTFELSSEVEDRMKTLVGMLGAAMCGYSDPKLYQTNLSPEAVTAFQQIAEVLLADESMLPLTCFIRPVRPPPPHQPDAALRFANMPGWCKRALGVPFTQWTLAQPWYLQFPASRSHAGVTGADMCLPARRAASRIRSEFPALDAFDSLEYEDQGEAPRVTEEEVVAKMQDLLARTGDFRTPAQATQRLGITLKQLADMVNLKEIGNMAVDMCCSCGVYVLGEQPAVACEHCVDVFHLGCMGLKKVPEGEWICPSCTIASGATGGAAEAAISAASRRSRAPRGEGSRSRNPRGTSGTVRRRNPRGSRSGQPGPAGADPSGGPRDAARPANGDRRREQRSPGLGDVLPRATTRSGRDLNKEGRNAADAVLYATGVPNMPIPGVDGRALCQRISTQMVARRIGPTSNMWRAQNLVNMNMVAGINCEYHHIVNSPHPPIILSEATLVHGGIRCNKCRQAPAILPQPNPPSIEQQQQQYPAAGCQQEFVQQQSQRQYDDHHHQQQQQQQVPHQQQLHQGQHVLQGPLGYPNQPPAPPFPHPTERQTQQPHLQSQQQIGSDVEQQQQQQQQQQNGQDHGQQAIQHQQLLLQQRQLLHQNLLTAQQQQQQSEVPSPLRTPEGEVGLRPACEEQQHAADHPRVVTSTLGPLSQCSKVFSKLKDFQAHLGMDNTQAPSHIWLPKHRMYLRGDQGTKGLMELAGEEAMRNTALASGLEVAEQ</sequence>
<evidence type="ECO:0000256" key="5">
    <source>
        <dbReference type="SAM" id="MobiDB-lite"/>
    </source>
</evidence>
<evidence type="ECO:0000256" key="3">
    <source>
        <dbReference type="ARBA" id="ARBA00022833"/>
    </source>
</evidence>
<dbReference type="InterPro" id="IPR019787">
    <property type="entry name" value="Znf_PHD-finger"/>
</dbReference>
<dbReference type="Proteomes" id="UP000815325">
    <property type="component" value="Unassembled WGS sequence"/>
</dbReference>
<keyword evidence="1" id="KW-0479">Metal-binding</keyword>
<feature type="compositionally biased region" description="Low complexity" evidence="5">
    <location>
        <begin position="566"/>
        <end position="588"/>
    </location>
</feature>
<feature type="compositionally biased region" description="Low complexity" evidence="5">
    <location>
        <begin position="607"/>
        <end position="641"/>
    </location>
</feature>
<gene>
    <name evidence="7" type="ORF">DUNSADRAFT_6316</name>
</gene>
<keyword evidence="3" id="KW-0862">Zinc</keyword>
<comment type="caution">
    <text evidence="7">The sequence shown here is derived from an EMBL/GenBank/DDBJ whole genome shotgun (WGS) entry which is preliminary data.</text>
</comment>
<dbReference type="InterPro" id="IPR013083">
    <property type="entry name" value="Znf_RING/FYVE/PHD"/>
</dbReference>
<organism evidence="7 8">
    <name type="scientific">Dunaliella salina</name>
    <name type="common">Green alga</name>
    <name type="synonym">Protococcus salinus</name>
    <dbReference type="NCBI Taxonomy" id="3046"/>
    <lineage>
        <taxon>Eukaryota</taxon>
        <taxon>Viridiplantae</taxon>
        <taxon>Chlorophyta</taxon>
        <taxon>core chlorophytes</taxon>
        <taxon>Chlorophyceae</taxon>
        <taxon>CS clade</taxon>
        <taxon>Chlamydomonadales</taxon>
        <taxon>Dunaliellaceae</taxon>
        <taxon>Dunaliella</taxon>
    </lineage>
</organism>
<feature type="compositionally biased region" description="Basic and acidic residues" evidence="5">
    <location>
        <begin position="390"/>
        <end position="404"/>
    </location>
</feature>
<keyword evidence="2 4" id="KW-0863">Zinc-finger</keyword>
<dbReference type="Gene3D" id="3.30.40.10">
    <property type="entry name" value="Zinc/RING finger domain, C3HC4 (zinc finger)"/>
    <property type="match status" value="1"/>
</dbReference>
<feature type="non-terminal residue" evidence="7">
    <location>
        <position position="1"/>
    </location>
</feature>
<evidence type="ECO:0000256" key="1">
    <source>
        <dbReference type="ARBA" id="ARBA00022723"/>
    </source>
</evidence>
<dbReference type="PROSITE" id="PS01359">
    <property type="entry name" value="ZF_PHD_1"/>
    <property type="match status" value="1"/>
</dbReference>
<accession>A0ABQ7GNL2</accession>
<feature type="non-terminal residue" evidence="7">
    <location>
        <position position="779"/>
    </location>
</feature>
<proteinExistence type="predicted"/>
<feature type="region of interest" description="Disordered" evidence="5">
    <location>
        <begin position="336"/>
        <end position="426"/>
    </location>
</feature>
<keyword evidence="8" id="KW-1185">Reference proteome</keyword>
<dbReference type="InterPro" id="IPR019786">
    <property type="entry name" value="Zinc_finger_PHD-type_CS"/>
</dbReference>
<dbReference type="PROSITE" id="PS50016">
    <property type="entry name" value="ZF_PHD_2"/>
    <property type="match status" value="1"/>
</dbReference>
<evidence type="ECO:0000313" key="8">
    <source>
        <dbReference type="Proteomes" id="UP000815325"/>
    </source>
</evidence>
<feature type="compositionally biased region" description="Pro residues" evidence="5">
    <location>
        <begin position="593"/>
        <end position="602"/>
    </location>
</feature>
<evidence type="ECO:0000256" key="2">
    <source>
        <dbReference type="ARBA" id="ARBA00022771"/>
    </source>
</evidence>
<feature type="domain" description="PHD-type" evidence="6">
    <location>
        <begin position="276"/>
        <end position="325"/>
    </location>
</feature>
<dbReference type="InterPro" id="IPR011011">
    <property type="entry name" value="Znf_FYVE_PHD"/>
</dbReference>
<dbReference type="SUPFAM" id="SSF57903">
    <property type="entry name" value="FYVE/PHD zinc finger"/>
    <property type="match status" value="1"/>
</dbReference>
<dbReference type="EMBL" id="MU069672">
    <property type="protein sequence ID" value="KAF5836164.1"/>
    <property type="molecule type" value="Genomic_DNA"/>
</dbReference>
<dbReference type="SMART" id="SM00249">
    <property type="entry name" value="PHD"/>
    <property type="match status" value="1"/>
</dbReference>
<evidence type="ECO:0000313" key="7">
    <source>
        <dbReference type="EMBL" id="KAF5836164.1"/>
    </source>
</evidence>
<name>A0ABQ7GNL2_DUNSA</name>
<dbReference type="CDD" id="cd15489">
    <property type="entry name" value="PHD_SF"/>
    <property type="match status" value="1"/>
</dbReference>
<feature type="compositionally biased region" description="Low complexity" evidence="5">
    <location>
        <begin position="533"/>
        <end position="557"/>
    </location>
</feature>
<protein>
    <recommendedName>
        <fullName evidence="6">PHD-type domain-containing protein</fullName>
    </recommendedName>
</protein>